<gene>
    <name evidence="1" type="ORF">EYC80_003315</name>
</gene>
<organism evidence="1 2">
    <name type="scientific">Monilinia laxa</name>
    <name type="common">Brown rot fungus</name>
    <name type="synonym">Sclerotinia laxa</name>
    <dbReference type="NCBI Taxonomy" id="61186"/>
    <lineage>
        <taxon>Eukaryota</taxon>
        <taxon>Fungi</taxon>
        <taxon>Dikarya</taxon>
        <taxon>Ascomycota</taxon>
        <taxon>Pezizomycotina</taxon>
        <taxon>Leotiomycetes</taxon>
        <taxon>Helotiales</taxon>
        <taxon>Sclerotiniaceae</taxon>
        <taxon>Monilinia</taxon>
    </lineage>
</organism>
<name>A0A5N6KDF3_MONLA</name>
<sequence length="89" mass="10109">MADWLIVTSIVGCQKFDVKFLFKNIALSGGVIHSLVLSSPPDEVLEQFQSVSSIAILLHLELLFTNQGFEELIEVAWWRVFRPKAYLKS</sequence>
<proteinExistence type="predicted"/>
<dbReference type="Proteomes" id="UP000326757">
    <property type="component" value="Unassembled WGS sequence"/>
</dbReference>
<dbReference type="AlphaFoldDB" id="A0A5N6KDF3"/>
<protein>
    <submittedName>
        <fullName evidence="1">Uncharacterized protein</fullName>
    </submittedName>
</protein>
<evidence type="ECO:0000313" key="1">
    <source>
        <dbReference type="EMBL" id="KAB8301451.1"/>
    </source>
</evidence>
<comment type="caution">
    <text evidence="1">The sequence shown here is derived from an EMBL/GenBank/DDBJ whole genome shotgun (WGS) entry which is preliminary data.</text>
</comment>
<accession>A0A5N6KDF3</accession>
<dbReference type="EMBL" id="VIGI01000004">
    <property type="protein sequence ID" value="KAB8301451.1"/>
    <property type="molecule type" value="Genomic_DNA"/>
</dbReference>
<evidence type="ECO:0000313" key="2">
    <source>
        <dbReference type="Proteomes" id="UP000326757"/>
    </source>
</evidence>
<keyword evidence="2" id="KW-1185">Reference proteome</keyword>
<reference evidence="1 2" key="1">
    <citation type="submission" date="2019-06" db="EMBL/GenBank/DDBJ databases">
        <title>Genome Sequence of the Brown Rot Fungal Pathogen Monilinia laxa.</title>
        <authorList>
            <person name="De Miccolis Angelini R.M."/>
            <person name="Landi L."/>
            <person name="Abate D."/>
            <person name="Pollastro S."/>
            <person name="Romanazzi G."/>
            <person name="Faretra F."/>
        </authorList>
    </citation>
    <scope>NUCLEOTIDE SEQUENCE [LARGE SCALE GENOMIC DNA]</scope>
    <source>
        <strain evidence="1 2">Mlax316</strain>
    </source>
</reference>